<comment type="caution">
    <text evidence="1">The sequence shown here is derived from an EMBL/GenBank/DDBJ whole genome shotgun (WGS) entry which is preliminary data.</text>
</comment>
<gene>
    <name evidence="1" type="ORF">POCTA_138.1.T0090029</name>
</gene>
<name>A0A8S1S979_PAROT</name>
<reference evidence="1" key="1">
    <citation type="submission" date="2021-01" db="EMBL/GenBank/DDBJ databases">
        <authorList>
            <consortium name="Genoscope - CEA"/>
            <person name="William W."/>
        </authorList>
    </citation>
    <scope>NUCLEOTIDE SEQUENCE</scope>
</reference>
<sequence length="845" mass="98851">MNLINNFCKNHSNVSFCGVLRARPNFKFPTKVCIECIQQFNIPQDQVLEKENLVEKLFQKSSQHNLVEKIGQTECKQIFIEFLDKLDAIQEQIALLISKMREYINMISKTCKMEDERFLKLNQYNQNLLECSPLELDFLIRFLDGNIFEEWIQTKQQAISQTKKVIHTIERQTLNIGKINHLLELISKNLGFKESQRSIRENQFKNDNINDGEIIRKYQYKEFQENEVVLNNLEQIKYLNFRESPELYGQNFKQWNIYWKQEQVGGGVCNQQGQKDGKWIDISNNFWDGKNAFEVGHYDKDTRIGHWKFIFRNQIIGGGLYEGQGLKTGRWIELSDGFHEKSQIIFSGQYENGNKVGKWDIEYRFNDIMPFQQIGGGIYEYGKANIKKGKWVELNDRFQEYSQVTYKGEYHQNKKIGNWEIWYKDYNSQIDQKIGGGEYDQQVGGMKIGKWIELSDRFSCDSQVTYIGEYKGSNKVGKWDTYFRYNYSTPLQKIAGGYYDQGSNGIKIGKWIELSERFWKDQQVISIGEYNNGQKVGRWDIKYEGNQIGGGIYKEGDADIKNGEWIELSEDFETCSQVTYVGKYQNGKKIGRWDIWFTDYISKNKQLIGGGSYDIEFGGIKIGKWVALCDNFRYDSQVTYCGEYKHGKKVNKWDILYKDYGMINFQELGGGQYDGEGNGLKTGSWVELSEEFNNDSQVYFSGEYKNGYKVGRWDIWYRDDRTKLNNQIGGGTYDEIGNGFKIGQWIEQGNKYSRDSQIIIYGEYKFGKRYGKQIIQHQGNQIGGGMFDEEANGFKIGQWIEIAKYFNNLSQIIYKGEYENGNKVGEWVEVNLSKLEKIQESHQEH</sequence>
<dbReference type="OrthoDB" id="309410at2759"/>
<dbReference type="AlphaFoldDB" id="A0A8S1S979"/>
<evidence type="ECO:0000313" key="2">
    <source>
        <dbReference type="Proteomes" id="UP000683925"/>
    </source>
</evidence>
<accession>A0A8S1S979</accession>
<dbReference type="PANTHER" id="PTHR33706">
    <property type="entry name" value="MORN VARIANT REPEAT PROTEIN"/>
    <property type="match status" value="1"/>
</dbReference>
<dbReference type="PANTHER" id="PTHR33706:SF1">
    <property type="entry name" value="TPR REPEAT PROTEIN"/>
    <property type="match status" value="1"/>
</dbReference>
<organism evidence="1 2">
    <name type="scientific">Paramecium octaurelia</name>
    <dbReference type="NCBI Taxonomy" id="43137"/>
    <lineage>
        <taxon>Eukaryota</taxon>
        <taxon>Sar</taxon>
        <taxon>Alveolata</taxon>
        <taxon>Ciliophora</taxon>
        <taxon>Intramacronucleata</taxon>
        <taxon>Oligohymenophorea</taxon>
        <taxon>Peniculida</taxon>
        <taxon>Parameciidae</taxon>
        <taxon>Paramecium</taxon>
    </lineage>
</organism>
<dbReference type="EMBL" id="CAJJDP010000008">
    <property type="protein sequence ID" value="CAD8137801.1"/>
    <property type="molecule type" value="Genomic_DNA"/>
</dbReference>
<protein>
    <submittedName>
        <fullName evidence="1">Uncharacterized protein</fullName>
    </submittedName>
</protein>
<proteinExistence type="predicted"/>
<keyword evidence="2" id="KW-1185">Reference proteome</keyword>
<dbReference type="Proteomes" id="UP000683925">
    <property type="component" value="Unassembled WGS sequence"/>
</dbReference>
<evidence type="ECO:0000313" key="1">
    <source>
        <dbReference type="EMBL" id="CAD8137801.1"/>
    </source>
</evidence>